<dbReference type="PhylomeDB" id="A0A060TJN9"/>
<dbReference type="Gene3D" id="3.20.20.80">
    <property type="entry name" value="Glycosidases"/>
    <property type="match status" value="1"/>
</dbReference>
<accession>A0A060TJN9</accession>
<dbReference type="Pfam" id="PF00232">
    <property type="entry name" value="Glyco_hydro_1"/>
    <property type="match status" value="1"/>
</dbReference>
<protein>
    <submittedName>
        <fullName evidence="3">ARAD1D48422p</fullName>
    </submittedName>
</protein>
<feature type="signal peptide" evidence="2">
    <location>
        <begin position="1"/>
        <end position="15"/>
    </location>
</feature>
<sequence>MQLSTLVCFAGIAAAQQIYETVGNDITSRTPFVPDYKQSSFAYTQSTTVRYAVAATETATTTYAGNYEALKHLIGQVSTSTWGNWDPEATEMPSDTDDPYGQAAFSSMWKSAWTSESMANFSRGIYSTTVEPTPIPSSELVLPPSDPFTFDDKLSFPKDFMLGVAGSAAQIEGAVADEGRTPTVLERPVEGGSNNFVTNENYYLYKQDIARIAAMGVKYYSFTIPWSRILPFVLPGTPVNQKALDHYDDLINTVLEYGMRPVVTLNHFDVPLMFAREAPPKGVYYGLPGSVDRGFHNKTWTDAFVNYGKIVMAHYADRVPVWVTVNEPNLSMGTAQAGKNILLAHAKLYKFYHDEIKGCGMVGLKFAYIHGTPLDPEDDNHLAAVQRYNDFELGMLANPLFLGQNYPDSWIQMWKNTDQDFLLTEEELSYVANTVDFFGVDPYTASVISPLDDTQACISNSSDPSWPICVNQSSADQHGWAIGYRSTSYPYITPSYFRQALNYMWNTFKKPILNAEFGFPEYRESEKELKDQLFDSARSVYYRSFVNSILEAIHYDNVHVLGAFAWSFADNWEFGDYTQQFGIQVVNRTTQERFYKKSFFDFVDFYRQRSTS</sequence>
<name>A0A060TJN9_BLAAD</name>
<dbReference type="PANTHER" id="PTHR10353:SF53">
    <property type="entry name" value="BETA-1,4-GLUCOSIDASE (EUROFUNG)"/>
    <property type="match status" value="1"/>
</dbReference>
<feature type="chain" id="PRO_5012361951" evidence="2">
    <location>
        <begin position="16"/>
        <end position="612"/>
    </location>
</feature>
<comment type="similarity">
    <text evidence="1">Belongs to the glycosyl hydrolase 1 family.</text>
</comment>
<organism evidence="3">
    <name type="scientific">Blastobotrys adeninivorans</name>
    <name type="common">Yeast</name>
    <name type="synonym">Arxula adeninivorans</name>
    <dbReference type="NCBI Taxonomy" id="409370"/>
    <lineage>
        <taxon>Eukaryota</taxon>
        <taxon>Fungi</taxon>
        <taxon>Dikarya</taxon>
        <taxon>Ascomycota</taxon>
        <taxon>Saccharomycotina</taxon>
        <taxon>Dipodascomycetes</taxon>
        <taxon>Dipodascales</taxon>
        <taxon>Trichomonascaceae</taxon>
        <taxon>Blastobotrys</taxon>
    </lineage>
</organism>
<dbReference type="GO" id="GO:0005975">
    <property type="term" value="P:carbohydrate metabolic process"/>
    <property type="evidence" value="ECO:0007669"/>
    <property type="project" value="InterPro"/>
</dbReference>
<evidence type="ECO:0000313" key="3">
    <source>
        <dbReference type="EMBL" id="CDP39042.1"/>
    </source>
</evidence>
<evidence type="ECO:0000256" key="2">
    <source>
        <dbReference type="SAM" id="SignalP"/>
    </source>
</evidence>
<dbReference type="InterPro" id="IPR017853">
    <property type="entry name" value="GH"/>
</dbReference>
<proteinExistence type="inferred from homology"/>
<gene>
    <name evidence="3" type="ORF">GNLVRS02_ARAD1D48422g</name>
</gene>
<evidence type="ECO:0000256" key="1">
    <source>
        <dbReference type="RuleBase" id="RU003690"/>
    </source>
</evidence>
<dbReference type="GO" id="GO:0008422">
    <property type="term" value="F:beta-glucosidase activity"/>
    <property type="evidence" value="ECO:0007669"/>
    <property type="project" value="TreeGrafter"/>
</dbReference>
<dbReference type="AlphaFoldDB" id="A0A060TJN9"/>
<dbReference type="InterPro" id="IPR001360">
    <property type="entry name" value="Glyco_hydro_1"/>
</dbReference>
<keyword evidence="2" id="KW-0732">Signal</keyword>
<dbReference type="SUPFAM" id="SSF51445">
    <property type="entry name" value="(Trans)glycosidases"/>
    <property type="match status" value="1"/>
</dbReference>
<reference evidence="3" key="2">
    <citation type="submission" date="2014-06" db="EMBL/GenBank/DDBJ databases">
        <title>The complete genome of Blastobotrys (Arxula) adeninivorans LS3 - a yeast of biotechnological interest.</title>
        <authorList>
            <person name="Kunze G."/>
            <person name="Gaillardin C."/>
            <person name="Czernicka M."/>
            <person name="Durrens P."/>
            <person name="Martin T."/>
            <person name="Boer E."/>
            <person name="Gabaldon T."/>
            <person name="Cruz J."/>
            <person name="Talla E."/>
            <person name="Marck C."/>
            <person name="Goffeau A."/>
            <person name="Barbe V."/>
            <person name="Baret P."/>
            <person name="Baronian K."/>
            <person name="Beier S."/>
            <person name="Bleykasten C."/>
            <person name="Bode R."/>
            <person name="Casaregola S."/>
            <person name="Despons L."/>
            <person name="Fairhead C."/>
            <person name="Giersberg M."/>
            <person name="Gierski P."/>
            <person name="Hahnel U."/>
            <person name="Hartmann A."/>
            <person name="Jankowska D."/>
            <person name="Jubin C."/>
            <person name="Jung P."/>
            <person name="Lafontaine I."/>
            <person name="Leh-Louis V."/>
            <person name="Lemaire M."/>
            <person name="Marcet-Houben M."/>
            <person name="Mascher M."/>
            <person name="Morel G."/>
            <person name="Richard G.-F."/>
            <person name="Riechen J."/>
            <person name="Sacerdot C."/>
            <person name="Sarkar A."/>
            <person name="Savel G."/>
            <person name="Schacherer J."/>
            <person name="Sherman D."/>
            <person name="Straub M.-L."/>
            <person name="Stein N."/>
            <person name="Thierry A."/>
            <person name="Trautwein-Schult A."/>
            <person name="Westhof E."/>
            <person name="Worch S."/>
            <person name="Dujon B."/>
            <person name="Souciet J.-L."/>
            <person name="Wincker P."/>
            <person name="Scholz U."/>
            <person name="Neuveglise N."/>
        </authorList>
    </citation>
    <scope>NUCLEOTIDE SEQUENCE</scope>
    <source>
        <strain evidence="3">LS3</strain>
    </source>
</reference>
<reference evidence="3" key="1">
    <citation type="submission" date="2014-02" db="EMBL/GenBank/DDBJ databases">
        <authorList>
            <person name="Genoscope - CEA"/>
        </authorList>
    </citation>
    <scope>NUCLEOTIDE SEQUENCE</scope>
    <source>
        <strain evidence="3">LS3</strain>
    </source>
</reference>
<dbReference type="EMBL" id="HG937694">
    <property type="protein sequence ID" value="CDP39042.1"/>
    <property type="molecule type" value="Genomic_DNA"/>
</dbReference>
<dbReference type="PANTHER" id="PTHR10353">
    <property type="entry name" value="GLYCOSYL HYDROLASE"/>
    <property type="match status" value="1"/>
</dbReference>